<dbReference type="VEuPathDB" id="FungiDB:RhiirA1_464682"/>
<protein>
    <submittedName>
        <fullName evidence="2">Uncharacterized protein</fullName>
    </submittedName>
</protein>
<evidence type="ECO:0000256" key="1">
    <source>
        <dbReference type="SAM" id="MobiDB-lite"/>
    </source>
</evidence>
<organism evidence="2 3">
    <name type="scientific">Rhizophagus irregularis</name>
    <dbReference type="NCBI Taxonomy" id="588596"/>
    <lineage>
        <taxon>Eukaryota</taxon>
        <taxon>Fungi</taxon>
        <taxon>Fungi incertae sedis</taxon>
        <taxon>Mucoromycota</taxon>
        <taxon>Glomeromycotina</taxon>
        <taxon>Glomeromycetes</taxon>
        <taxon>Glomerales</taxon>
        <taxon>Glomeraceae</taxon>
        <taxon>Rhizophagus</taxon>
    </lineage>
</organism>
<reference evidence="2 3" key="1">
    <citation type="submission" date="2016-04" db="EMBL/GenBank/DDBJ databases">
        <title>Genome analyses suggest a sexual origin of heterokaryosis in a supposedly ancient asexual fungus.</title>
        <authorList>
            <person name="Ropars J."/>
            <person name="Sedzielewska K."/>
            <person name="Noel J."/>
            <person name="Charron P."/>
            <person name="Farinelli L."/>
            <person name="Marton T."/>
            <person name="Kruger M."/>
            <person name="Pelin A."/>
            <person name="Brachmann A."/>
            <person name="Corradi N."/>
        </authorList>
    </citation>
    <scope>NUCLEOTIDE SEQUENCE [LARGE SCALE GENOMIC DNA]</scope>
    <source>
        <strain evidence="2 3">C2</strain>
    </source>
</reference>
<accession>A0A2N1P369</accession>
<sequence>MVDKTTIKRGRKKNQEGPNDEPSVRVTKTPVKRGRKRKQQEEPNNGPFVLNTEIQVPVAKTPAKRGRNKKQKEPTNEPLIISDDDLSLPEPVNKSPDKRGRKKQQETVVPSSSVNELLYSSDDDLLDENRGNDCTNDNVDIRRKDTTTFRLSLSPVNSPPRTLASITKNMNTSNIFIPFRDMPNNASGAVNSITPGSVDPKLPTPFREMDTIHQLCQWLCANPSVLQFAYSLYLSMQTPVANGSSFVPFVSAPSQLQQEQAQDKTKIGCDFLEELKCLFLRVRNPPKSALEELVREIVKCDLNSADGIEWLRLANRNFGDFRNKFIDGIERLINSFKERLESDRLPQKEEISAFIDDTVVMNVLQRWLNATKIDELRSQNSLNILRQFIRKAFVVNYISRDTDATKALDILTQKIAVPSRNGNNFASNLKI</sequence>
<evidence type="ECO:0000313" key="2">
    <source>
        <dbReference type="EMBL" id="PKK80542.1"/>
    </source>
</evidence>
<dbReference type="VEuPathDB" id="FungiDB:RhiirFUN_003673"/>
<proteinExistence type="predicted"/>
<reference evidence="2 3" key="2">
    <citation type="submission" date="2017-10" db="EMBL/GenBank/DDBJ databases">
        <title>Extensive intraspecific genome diversity in a model arbuscular mycorrhizal fungus.</title>
        <authorList>
            <person name="Chen E.C.H."/>
            <person name="Morin E."/>
            <person name="Baudet D."/>
            <person name="Noel J."/>
            <person name="Ndikumana S."/>
            <person name="Charron P."/>
            <person name="St-Onge C."/>
            <person name="Giorgi J."/>
            <person name="Grigoriev I.V."/>
            <person name="Roux C."/>
            <person name="Martin F.M."/>
            <person name="Corradi N."/>
        </authorList>
    </citation>
    <scope>NUCLEOTIDE SEQUENCE [LARGE SCALE GENOMIC DNA]</scope>
    <source>
        <strain evidence="2 3">C2</strain>
    </source>
</reference>
<comment type="caution">
    <text evidence="2">The sequence shown here is derived from an EMBL/GenBank/DDBJ whole genome shotgun (WGS) entry which is preliminary data.</text>
</comment>
<dbReference type="AlphaFoldDB" id="A0A2N1P369"/>
<feature type="region of interest" description="Disordered" evidence="1">
    <location>
        <begin position="1"/>
        <end position="139"/>
    </location>
</feature>
<name>A0A2N1P369_9GLOM</name>
<dbReference type="VEuPathDB" id="FungiDB:FUN_004221"/>
<feature type="compositionally biased region" description="Polar residues" evidence="1">
    <location>
        <begin position="106"/>
        <end position="115"/>
    </location>
</feature>
<dbReference type="EMBL" id="LLXL01000011">
    <property type="protein sequence ID" value="PKK80542.1"/>
    <property type="molecule type" value="Genomic_DNA"/>
</dbReference>
<evidence type="ECO:0000313" key="3">
    <source>
        <dbReference type="Proteomes" id="UP000233469"/>
    </source>
</evidence>
<gene>
    <name evidence="2" type="ORF">RhiirC2_767984</name>
</gene>
<dbReference type="Proteomes" id="UP000233469">
    <property type="component" value="Unassembled WGS sequence"/>
</dbReference>